<evidence type="ECO:0000259" key="3">
    <source>
        <dbReference type="PROSITE" id="PS50089"/>
    </source>
</evidence>
<dbReference type="EMBL" id="VDEP01000002">
    <property type="protein sequence ID" value="KAA1138458.1"/>
    <property type="molecule type" value="Genomic_DNA"/>
</dbReference>
<dbReference type="Proteomes" id="UP000325313">
    <property type="component" value="Unassembled WGS sequence"/>
</dbReference>
<evidence type="ECO:0000313" key="4">
    <source>
        <dbReference type="EMBL" id="KAA1138458.1"/>
    </source>
</evidence>
<dbReference type="PANTHER" id="PTHR22765">
    <property type="entry name" value="RING FINGER AND PROTEASE ASSOCIATED DOMAIN-CONTAINING"/>
    <property type="match status" value="1"/>
</dbReference>
<evidence type="ECO:0000256" key="1">
    <source>
        <dbReference type="PROSITE-ProRule" id="PRU00175"/>
    </source>
</evidence>
<comment type="caution">
    <text evidence="4">The sequence shown here is derived from an EMBL/GenBank/DDBJ whole genome shotgun (WGS) entry which is preliminary data.</text>
</comment>
<dbReference type="Pfam" id="PF13639">
    <property type="entry name" value="zf-RING_2"/>
    <property type="match status" value="1"/>
</dbReference>
<proteinExistence type="predicted"/>
<organism evidence="4 5">
    <name type="scientific">Puccinia graminis f. sp. tritici</name>
    <dbReference type="NCBI Taxonomy" id="56615"/>
    <lineage>
        <taxon>Eukaryota</taxon>
        <taxon>Fungi</taxon>
        <taxon>Dikarya</taxon>
        <taxon>Basidiomycota</taxon>
        <taxon>Pucciniomycotina</taxon>
        <taxon>Pucciniomycetes</taxon>
        <taxon>Pucciniales</taxon>
        <taxon>Pucciniaceae</taxon>
        <taxon>Puccinia</taxon>
    </lineage>
</organism>
<feature type="transmembrane region" description="Helical" evidence="2">
    <location>
        <begin position="6"/>
        <end position="29"/>
    </location>
</feature>
<feature type="domain" description="RING-type" evidence="3">
    <location>
        <begin position="180"/>
        <end position="222"/>
    </location>
</feature>
<gene>
    <name evidence="4" type="ORF">PGTUg99_013443</name>
</gene>
<keyword evidence="1" id="KW-0863">Zinc-finger</keyword>
<dbReference type="Gene3D" id="3.30.40.10">
    <property type="entry name" value="Zinc/RING finger domain, C3HC4 (zinc finger)"/>
    <property type="match status" value="2"/>
</dbReference>
<dbReference type="SMART" id="SM00184">
    <property type="entry name" value="RING"/>
    <property type="match status" value="2"/>
</dbReference>
<sequence>MSPLVQIFGLMMLLQVSIVIFGLPFEYGATSSSSNLRKLRQSCKSLKRKCSLKSVRSGTKDLDSFGSTSSTTGPESMPVCSICSAAISERRDLFLSPTCIEGHTIHQACVDVPYLEGSACPACQAVARPSIQPHESAAPSLLQKLESEAPDIPQQESAAPSIPQKVKPRRIHKSKEAGGCAICLEEWSQGDVRLRWPSCGHFFHLSCVKPWRKLHTTCPVCRKEDPELVQTSIDEHAYHGPDWTQTTPHTHTAVSYLRHENYFMDQATDIGTPAIDVSSLV</sequence>
<dbReference type="PANTHER" id="PTHR22765:SF416">
    <property type="entry name" value="E3 UBIQUITIN-PROTEIN LIGASE GODZILLA"/>
    <property type="match status" value="1"/>
</dbReference>
<keyword evidence="1" id="KW-0862">Zinc</keyword>
<dbReference type="AlphaFoldDB" id="A0A5B0SKK1"/>
<dbReference type="InterPro" id="IPR051826">
    <property type="entry name" value="E3_ubiquitin-ligase_domain"/>
</dbReference>
<keyword evidence="2" id="KW-1133">Transmembrane helix</keyword>
<dbReference type="GO" id="GO:0006511">
    <property type="term" value="P:ubiquitin-dependent protein catabolic process"/>
    <property type="evidence" value="ECO:0007669"/>
    <property type="project" value="TreeGrafter"/>
</dbReference>
<keyword evidence="2" id="KW-0472">Membrane</keyword>
<dbReference type="SUPFAM" id="SSF57850">
    <property type="entry name" value="RING/U-box"/>
    <property type="match status" value="2"/>
</dbReference>
<dbReference type="GO" id="GO:0061630">
    <property type="term" value="F:ubiquitin protein ligase activity"/>
    <property type="evidence" value="ECO:0007669"/>
    <property type="project" value="TreeGrafter"/>
</dbReference>
<accession>A0A5B0SKK1</accession>
<evidence type="ECO:0000256" key="2">
    <source>
        <dbReference type="SAM" id="Phobius"/>
    </source>
</evidence>
<dbReference type="InterPro" id="IPR013083">
    <property type="entry name" value="Znf_RING/FYVE/PHD"/>
</dbReference>
<keyword evidence="1" id="KW-0479">Metal-binding</keyword>
<evidence type="ECO:0000313" key="5">
    <source>
        <dbReference type="Proteomes" id="UP000325313"/>
    </source>
</evidence>
<dbReference type="InterPro" id="IPR001841">
    <property type="entry name" value="Znf_RING"/>
</dbReference>
<dbReference type="PROSITE" id="PS50089">
    <property type="entry name" value="ZF_RING_2"/>
    <property type="match status" value="1"/>
</dbReference>
<keyword evidence="2" id="KW-0812">Transmembrane</keyword>
<name>A0A5B0SKK1_PUCGR</name>
<dbReference type="GO" id="GO:0008270">
    <property type="term" value="F:zinc ion binding"/>
    <property type="evidence" value="ECO:0007669"/>
    <property type="project" value="UniProtKB-KW"/>
</dbReference>
<reference evidence="4 5" key="1">
    <citation type="submission" date="2019-05" db="EMBL/GenBank/DDBJ databases">
        <title>Emergence of the Ug99 lineage of the wheat stem rust pathogen through somatic hybridization.</title>
        <authorList>
            <person name="Li F."/>
            <person name="Upadhyaya N.M."/>
            <person name="Sperschneider J."/>
            <person name="Matny O."/>
            <person name="Nguyen-Phuc H."/>
            <person name="Mago R."/>
            <person name="Raley C."/>
            <person name="Miller M.E."/>
            <person name="Silverstein K.A.T."/>
            <person name="Henningsen E."/>
            <person name="Hirsch C.D."/>
            <person name="Visser B."/>
            <person name="Pretorius Z.A."/>
            <person name="Steffenson B.J."/>
            <person name="Schwessinger B."/>
            <person name="Dodds P.N."/>
            <person name="Figueroa M."/>
        </authorList>
    </citation>
    <scope>NUCLEOTIDE SEQUENCE [LARGE SCALE GENOMIC DNA]</scope>
    <source>
        <strain evidence="4 5">Ug99</strain>
    </source>
</reference>
<dbReference type="GO" id="GO:0005737">
    <property type="term" value="C:cytoplasm"/>
    <property type="evidence" value="ECO:0007669"/>
    <property type="project" value="TreeGrafter"/>
</dbReference>
<protein>
    <recommendedName>
        <fullName evidence="3">RING-type domain-containing protein</fullName>
    </recommendedName>
</protein>